<feature type="transmembrane region" description="Helical" evidence="1">
    <location>
        <begin position="101"/>
        <end position="126"/>
    </location>
</feature>
<sequence>MDYDSTYGLAEQADAFPIQKEECHRYYHEDSDSDILPSSDSTRPSEVYKPSIGWFVPFSMVACFLLAVGVAVGHYYYCLYLHERPVRETIPQSWNNGATLAFARTFSIILAASASPAFTQVLWWYLRRRSMPLSNIDALFSLNSSPFYLYQLALLKVVPFMWFFGLLFPLISIVTIFPPGSLVVQPLLIDTTLSKNVSGFDLGFRGNKTVQELFDYAIFEVTDKGIYQGPKADYSRNGIISLLSGTYVTGLSPCGQNCSYNLTFIAPSMSCKYADFSKYSRMLSDYPDLLSNLGYDSDEYPDSEFTLNSLIDFLASADASGDYFLFNLIYRNPNGTNMSSISCMTNIAKYTAQVEYIDSIQNLTITNTTILMPLNARGHDEPVFQDIMKSEYPDKLIDNGDTRADFYRQCQLRSIQDALVDALKGWITSTSEGGYSRNNTLIQHTKFAVPFEFDTSQGYDNLTGYHLTPEIVEELMKNVSISIFNAGRASTPTFVKKTPWEPCYVFDDRKRLLIAYAGALGVCFVFLLFGFGAMFQNGVSAVPGGFLQILCTTTDGDGTLNQISKKAYLGGYEAVPRELKELKIRFGEVVGAKGGFAAFGTEGETRVLMKRAYDS</sequence>
<feature type="transmembrane region" description="Helical" evidence="1">
    <location>
        <begin position="52"/>
        <end position="77"/>
    </location>
</feature>
<keyword evidence="1" id="KW-0812">Transmembrane</keyword>
<evidence type="ECO:0000313" key="2">
    <source>
        <dbReference type="EMBL" id="PSN59232.1"/>
    </source>
</evidence>
<reference evidence="2 3" key="1">
    <citation type="journal article" date="2018" name="Front. Microbiol.">
        <title>Genome-Wide Analysis of Corynespora cassiicola Leaf Fall Disease Putative Effectors.</title>
        <authorList>
            <person name="Lopez D."/>
            <person name="Ribeiro S."/>
            <person name="Label P."/>
            <person name="Fumanal B."/>
            <person name="Venisse J.S."/>
            <person name="Kohler A."/>
            <person name="de Oliveira R.R."/>
            <person name="Labutti K."/>
            <person name="Lipzen A."/>
            <person name="Lail K."/>
            <person name="Bauer D."/>
            <person name="Ohm R.A."/>
            <person name="Barry K.W."/>
            <person name="Spatafora J."/>
            <person name="Grigoriev I.V."/>
            <person name="Martin F.M."/>
            <person name="Pujade-Renaud V."/>
        </authorList>
    </citation>
    <scope>NUCLEOTIDE SEQUENCE [LARGE SCALE GENOMIC DNA]</scope>
    <source>
        <strain evidence="2 3">Philippines</strain>
    </source>
</reference>
<evidence type="ECO:0000313" key="3">
    <source>
        <dbReference type="Proteomes" id="UP000240883"/>
    </source>
</evidence>
<accession>A0A2T2N1C7</accession>
<evidence type="ECO:0000256" key="1">
    <source>
        <dbReference type="SAM" id="Phobius"/>
    </source>
</evidence>
<keyword evidence="1" id="KW-1133">Transmembrane helix</keyword>
<dbReference type="STRING" id="1448308.A0A2T2N1C7"/>
<dbReference type="PANTHER" id="PTHR35041">
    <property type="entry name" value="MEDIATOR OF RNA POLYMERASE II TRANSCRIPTION SUBUNIT 1"/>
    <property type="match status" value="1"/>
</dbReference>
<gene>
    <name evidence="2" type="ORF">BS50DRAFT_565883</name>
</gene>
<keyword evidence="3" id="KW-1185">Reference proteome</keyword>
<proteinExistence type="predicted"/>
<dbReference type="EMBL" id="KZ678160">
    <property type="protein sequence ID" value="PSN59232.1"/>
    <property type="molecule type" value="Genomic_DNA"/>
</dbReference>
<feature type="transmembrane region" description="Helical" evidence="1">
    <location>
        <begin position="513"/>
        <end position="535"/>
    </location>
</feature>
<organism evidence="2 3">
    <name type="scientific">Corynespora cassiicola Philippines</name>
    <dbReference type="NCBI Taxonomy" id="1448308"/>
    <lineage>
        <taxon>Eukaryota</taxon>
        <taxon>Fungi</taxon>
        <taxon>Dikarya</taxon>
        <taxon>Ascomycota</taxon>
        <taxon>Pezizomycotina</taxon>
        <taxon>Dothideomycetes</taxon>
        <taxon>Pleosporomycetidae</taxon>
        <taxon>Pleosporales</taxon>
        <taxon>Corynesporascaceae</taxon>
        <taxon>Corynespora</taxon>
    </lineage>
</organism>
<protein>
    <submittedName>
        <fullName evidence="2">Uncharacterized protein</fullName>
    </submittedName>
</protein>
<dbReference type="OrthoDB" id="5322539at2759"/>
<dbReference type="AlphaFoldDB" id="A0A2T2N1C7"/>
<dbReference type="Proteomes" id="UP000240883">
    <property type="component" value="Unassembled WGS sequence"/>
</dbReference>
<dbReference type="PANTHER" id="PTHR35041:SF6">
    <property type="entry name" value="FORMYLMETHIONINE DEFORMYLASE-LIKE PROTEIN-RELATED"/>
    <property type="match status" value="1"/>
</dbReference>
<keyword evidence="1" id="KW-0472">Membrane</keyword>
<name>A0A2T2N1C7_CORCC</name>